<keyword evidence="5" id="KW-0677">Repeat</keyword>
<comment type="similarity">
    <text evidence="2">Belongs to the RRM MRD1 family.</text>
</comment>
<feature type="compositionally biased region" description="Low complexity" evidence="9">
    <location>
        <begin position="138"/>
        <end position="147"/>
    </location>
</feature>
<feature type="compositionally biased region" description="Basic and acidic residues" evidence="9">
    <location>
        <begin position="101"/>
        <end position="114"/>
    </location>
</feature>
<evidence type="ECO:0000256" key="3">
    <source>
        <dbReference type="ARBA" id="ARBA00013428"/>
    </source>
</evidence>
<name>A0A1E3IXQ9_9TREE</name>
<dbReference type="FunFam" id="3.30.70.330:FF:000942">
    <property type="entry name" value="Multiple RNA-binding domain-containing protein 1"/>
    <property type="match status" value="1"/>
</dbReference>
<reference evidence="10" key="2">
    <citation type="journal article" date="2022" name="Elife">
        <title>Obligate sexual reproduction of a homothallic fungus closely related to the Cryptococcus pathogenic species complex.</title>
        <authorList>
            <person name="Passer A.R."/>
            <person name="Clancey S.A."/>
            <person name="Shea T."/>
            <person name="David-Palma M."/>
            <person name="Averette A.F."/>
            <person name="Boekhout T."/>
            <person name="Porcel B.M."/>
            <person name="Nowrousian M."/>
            <person name="Cuomo C.A."/>
            <person name="Sun S."/>
            <person name="Heitman J."/>
            <person name="Coelho M.A."/>
        </authorList>
    </citation>
    <scope>NUCLEOTIDE SEQUENCE</scope>
    <source>
        <strain evidence="10">CBS 7841</strain>
    </source>
</reference>
<keyword evidence="6" id="KW-0694">RNA-binding</keyword>
<dbReference type="PANTHER" id="PTHR48039">
    <property type="entry name" value="RNA-BINDING MOTIF PROTEIN 14B"/>
    <property type="match status" value="1"/>
</dbReference>
<evidence type="ECO:0000313" key="10">
    <source>
        <dbReference type="EMBL" id="WVN85548.1"/>
    </source>
</evidence>
<gene>
    <name evidence="10" type="ORF">L203_100696</name>
</gene>
<dbReference type="Proteomes" id="UP000094043">
    <property type="component" value="Chromosome 1"/>
</dbReference>
<dbReference type="CDD" id="cd12320">
    <property type="entry name" value="RRM6_RBM19_RRM5_MRD1"/>
    <property type="match status" value="1"/>
</dbReference>
<feature type="region of interest" description="Disordered" evidence="9">
    <location>
        <begin position="94"/>
        <end position="114"/>
    </location>
</feature>
<feature type="region of interest" description="Disordered" evidence="9">
    <location>
        <begin position="138"/>
        <end position="172"/>
    </location>
</feature>
<dbReference type="GO" id="GO:1990904">
    <property type="term" value="C:ribonucleoprotein complex"/>
    <property type="evidence" value="ECO:0007669"/>
    <property type="project" value="UniProtKB-KW"/>
</dbReference>
<reference evidence="10" key="1">
    <citation type="submission" date="2016-06" db="EMBL/GenBank/DDBJ databases">
        <authorList>
            <person name="Cuomo C."/>
            <person name="Litvintseva A."/>
            <person name="Heitman J."/>
            <person name="Chen Y."/>
            <person name="Sun S."/>
            <person name="Springer D."/>
            <person name="Dromer F."/>
            <person name="Young S."/>
            <person name="Zeng Q."/>
            <person name="Chapman S."/>
            <person name="Gujja S."/>
            <person name="Saif S."/>
            <person name="Birren B."/>
        </authorList>
    </citation>
    <scope>NUCLEOTIDE SEQUENCE</scope>
    <source>
        <strain evidence="10">CBS 7841</strain>
    </source>
</reference>
<dbReference type="GO" id="GO:0006364">
    <property type="term" value="P:rRNA processing"/>
    <property type="evidence" value="ECO:0007669"/>
    <property type="project" value="UniProtKB-KW"/>
</dbReference>
<dbReference type="GO" id="GO:0005730">
    <property type="term" value="C:nucleolus"/>
    <property type="evidence" value="ECO:0007669"/>
    <property type="project" value="TreeGrafter"/>
</dbReference>
<dbReference type="SUPFAM" id="SSF54928">
    <property type="entry name" value="RNA-binding domain, RBD"/>
    <property type="match status" value="4"/>
</dbReference>
<dbReference type="InterPro" id="IPR012677">
    <property type="entry name" value="Nucleotide-bd_a/b_plait_sf"/>
</dbReference>
<evidence type="ECO:0000256" key="2">
    <source>
        <dbReference type="ARBA" id="ARBA00008033"/>
    </source>
</evidence>
<dbReference type="OrthoDB" id="439639at2759"/>
<keyword evidence="7" id="KW-0539">Nucleus</keyword>
<dbReference type="CDD" id="cd12568">
    <property type="entry name" value="RRM3_MRD1"/>
    <property type="match status" value="1"/>
</dbReference>
<reference evidence="10" key="3">
    <citation type="submission" date="2024-01" db="EMBL/GenBank/DDBJ databases">
        <authorList>
            <person name="Coelho M.A."/>
            <person name="David-Palma M."/>
            <person name="Shea T."/>
            <person name="Sun S."/>
            <person name="Cuomo C.A."/>
            <person name="Heitman J."/>
        </authorList>
    </citation>
    <scope>NUCLEOTIDE SEQUENCE</scope>
    <source>
        <strain evidence="10">CBS 7841</strain>
    </source>
</reference>
<dbReference type="Pfam" id="PF00076">
    <property type="entry name" value="RRM_1"/>
    <property type="match status" value="4"/>
</dbReference>
<keyword evidence="11" id="KW-1185">Reference proteome</keyword>
<dbReference type="RefSeq" id="XP_066066248.1">
    <property type="nucleotide sequence ID" value="XM_066210151.1"/>
</dbReference>
<evidence type="ECO:0000256" key="1">
    <source>
        <dbReference type="ARBA" id="ARBA00004123"/>
    </source>
</evidence>
<evidence type="ECO:0000256" key="9">
    <source>
        <dbReference type="SAM" id="MobiDB-lite"/>
    </source>
</evidence>
<feature type="region of interest" description="Disordered" evidence="9">
    <location>
        <begin position="711"/>
        <end position="743"/>
    </location>
</feature>
<proteinExistence type="inferred from homology"/>
<feature type="compositionally biased region" description="Basic and acidic residues" evidence="9">
    <location>
        <begin position="711"/>
        <end position="722"/>
    </location>
</feature>
<evidence type="ECO:0000256" key="6">
    <source>
        <dbReference type="ARBA" id="ARBA00022884"/>
    </source>
</evidence>
<dbReference type="KEGG" id="cdep:91084910"/>
<protein>
    <recommendedName>
        <fullName evidence="3">Multiple RNA-binding domain-containing protein 1</fullName>
    </recommendedName>
</protein>
<dbReference type="EMBL" id="CP143784">
    <property type="protein sequence ID" value="WVN85548.1"/>
    <property type="molecule type" value="Genomic_DNA"/>
</dbReference>
<evidence type="ECO:0000313" key="11">
    <source>
        <dbReference type="Proteomes" id="UP000094043"/>
    </source>
</evidence>
<keyword evidence="8" id="KW-0687">Ribonucleoprotein</keyword>
<evidence type="ECO:0000256" key="4">
    <source>
        <dbReference type="ARBA" id="ARBA00022552"/>
    </source>
</evidence>
<sequence>MAFRSRLIFLNLPPTLNPTVFQATLKSPSSLSDCSITDTKLVPKRRFAFVGYKDAEEARKVRDWFDGSYMFGGSKVKVDFVKDESLRNSKKLNGNKTALTTKEEKENKAVTGEKEVGNKRLKDFMDVMKGVDSTSALIEASSSSTAEGTNNNKSRKGKERSPPAELDEDDDAAWLKKRRAALEGEETIPKLSGDEELILSTARLFVRNLAFITSSESLSSHFSQYGQIDECHLPVSSTTGESLGTAFLQFHKAEDALEAYKSLDKTTFQGRLLHVLPGRAKPGKEGIDTVASKILGKTDKERGEVKNKADVRHKEESARGLNWATLYMNSDAVAASVAARMGISKADLLNPDSGSAAVKLALAETTVIEETKKYFEDAGIVLEALQPKVPRSQTVILIKNIPFGTTVQTLTDLFVSHGELKRVLLPPTGTIGVVEFENHMDAGRAFKALAYRRLGNAVLYLEKGPAGMFKSDPGEKIVSTQQKLEEEAKALADKIAGIPEEANEDDEAGATLYLKGLNFATTTAHLQAVLSTLPGFSFARVQTKPDPKRHGERLSMGYGFVGFRTREAASKALKGLEGFEVDGKHLQVKFAQRGTEEDREKANENGGKTKSTKVLVKNLPFEATKKDVRELFSAYGQLKSLRLPRKAMPTSTGAQSTRGFAFLEFTTHAEAARAMEALKHTHLLGRHLILEWAKEGEEIDVQGLREKVRTEVRGLDDGEGRSGKRRKLDLSNNKGEELDGLEV</sequence>
<dbReference type="PANTHER" id="PTHR48039:SF5">
    <property type="entry name" value="RNA-BINDING PROTEIN 28"/>
    <property type="match status" value="1"/>
</dbReference>
<evidence type="ECO:0000256" key="8">
    <source>
        <dbReference type="ARBA" id="ARBA00023274"/>
    </source>
</evidence>
<evidence type="ECO:0000256" key="5">
    <source>
        <dbReference type="ARBA" id="ARBA00022737"/>
    </source>
</evidence>
<dbReference type="PROSITE" id="PS50102">
    <property type="entry name" value="RRM"/>
    <property type="match status" value="5"/>
</dbReference>
<dbReference type="AlphaFoldDB" id="A0A1E3IXQ9"/>
<dbReference type="InterPro" id="IPR000504">
    <property type="entry name" value="RRM_dom"/>
</dbReference>
<dbReference type="GO" id="GO:0003729">
    <property type="term" value="F:mRNA binding"/>
    <property type="evidence" value="ECO:0007669"/>
    <property type="project" value="TreeGrafter"/>
</dbReference>
<organism evidence="10 11">
    <name type="scientific">Cryptococcus depauperatus CBS 7841</name>
    <dbReference type="NCBI Taxonomy" id="1295531"/>
    <lineage>
        <taxon>Eukaryota</taxon>
        <taxon>Fungi</taxon>
        <taxon>Dikarya</taxon>
        <taxon>Basidiomycota</taxon>
        <taxon>Agaricomycotina</taxon>
        <taxon>Tremellomycetes</taxon>
        <taxon>Tremellales</taxon>
        <taxon>Cryptococcaceae</taxon>
        <taxon>Cryptococcus</taxon>
    </lineage>
</organism>
<dbReference type="SMART" id="SM00360">
    <property type="entry name" value="RRM"/>
    <property type="match status" value="5"/>
</dbReference>
<comment type="subcellular location">
    <subcellularLocation>
        <location evidence="1">Nucleus</location>
    </subcellularLocation>
</comment>
<dbReference type="VEuPathDB" id="FungiDB:L203_00485"/>
<dbReference type="Gene3D" id="3.30.70.330">
    <property type="match status" value="5"/>
</dbReference>
<dbReference type="InterPro" id="IPR051945">
    <property type="entry name" value="RRM_MRD1_RNA_proc_ribogen"/>
</dbReference>
<dbReference type="InterPro" id="IPR034482">
    <property type="entry name" value="Mrd1_RRM3"/>
</dbReference>
<dbReference type="InterPro" id="IPR035979">
    <property type="entry name" value="RBD_domain_sf"/>
</dbReference>
<evidence type="ECO:0000256" key="7">
    <source>
        <dbReference type="ARBA" id="ARBA00023242"/>
    </source>
</evidence>
<accession>A0A1E3IXQ9</accession>
<dbReference type="GeneID" id="91084910"/>
<keyword evidence="4" id="KW-0698">rRNA processing</keyword>